<proteinExistence type="predicted"/>
<evidence type="ECO:0000313" key="1">
    <source>
        <dbReference type="EMBL" id="EKC57384.1"/>
    </source>
</evidence>
<dbReference type="AlphaFoldDB" id="K1SPT7"/>
<sequence length="97" mass="11192">APAYNASKAYQINYTEGLRQRALRSHRPIVVTDLRPGLTDTAMAKGEGLFWVMPVGRVADGMLRAIRRRRAVATVTRRWRLVAWILRLLPGWLYVRF</sequence>
<dbReference type="EMBL" id="AJWY01009778">
    <property type="protein sequence ID" value="EKC57384.1"/>
    <property type="molecule type" value="Genomic_DNA"/>
</dbReference>
<name>K1SPT7_9ZZZZ</name>
<reference evidence="1" key="1">
    <citation type="journal article" date="2013" name="Environ. Microbiol.">
        <title>Microbiota from the distal guts of lean and obese adolescents exhibit partial functional redundancy besides clear differences in community structure.</title>
        <authorList>
            <person name="Ferrer M."/>
            <person name="Ruiz A."/>
            <person name="Lanza F."/>
            <person name="Haange S.B."/>
            <person name="Oberbach A."/>
            <person name="Till H."/>
            <person name="Bargiela R."/>
            <person name="Campoy C."/>
            <person name="Segura M.T."/>
            <person name="Richter M."/>
            <person name="von Bergen M."/>
            <person name="Seifert J."/>
            <person name="Suarez A."/>
        </authorList>
    </citation>
    <scope>NUCLEOTIDE SEQUENCE</scope>
</reference>
<organism evidence="1">
    <name type="scientific">human gut metagenome</name>
    <dbReference type="NCBI Taxonomy" id="408170"/>
    <lineage>
        <taxon>unclassified sequences</taxon>
        <taxon>metagenomes</taxon>
        <taxon>organismal metagenomes</taxon>
    </lineage>
</organism>
<dbReference type="Gene3D" id="3.40.50.720">
    <property type="entry name" value="NAD(P)-binding Rossmann-like Domain"/>
    <property type="match status" value="1"/>
</dbReference>
<comment type="caution">
    <text evidence="1">The sequence shown here is derived from an EMBL/GenBank/DDBJ whole genome shotgun (WGS) entry which is preliminary data.</text>
</comment>
<dbReference type="InterPro" id="IPR036291">
    <property type="entry name" value="NAD(P)-bd_dom_sf"/>
</dbReference>
<gene>
    <name evidence="1" type="ORF">LEA_14384</name>
</gene>
<dbReference type="SUPFAM" id="SSF51735">
    <property type="entry name" value="NAD(P)-binding Rossmann-fold domains"/>
    <property type="match status" value="1"/>
</dbReference>
<feature type="non-terminal residue" evidence="1">
    <location>
        <position position="1"/>
    </location>
</feature>
<protein>
    <submittedName>
        <fullName evidence="1">Oxidoreductase, short chain dehydrogenase/reductase family protein</fullName>
    </submittedName>
</protein>
<accession>K1SPT7</accession>